<feature type="region of interest" description="Disordered" evidence="1">
    <location>
        <begin position="35"/>
        <end position="84"/>
    </location>
</feature>
<accession>A0A5N5Q704</accession>
<gene>
    <name evidence="2" type="ORF">CTheo_9061</name>
</gene>
<evidence type="ECO:0000256" key="1">
    <source>
        <dbReference type="SAM" id="MobiDB-lite"/>
    </source>
</evidence>
<feature type="compositionally biased region" description="Polar residues" evidence="1">
    <location>
        <begin position="63"/>
        <end position="74"/>
    </location>
</feature>
<feature type="compositionally biased region" description="Basic and acidic residues" evidence="1">
    <location>
        <begin position="37"/>
        <end position="52"/>
    </location>
</feature>
<dbReference type="AlphaFoldDB" id="A0A5N5Q704"/>
<keyword evidence="3" id="KW-1185">Reference proteome</keyword>
<comment type="caution">
    <text evidence="2">The sequence shown here is derived from an EMBL/GenBank/DDBJ whole genome shotgun (WGS) entry which is preliminary data.</text>
</comment>
<dbReference type="EMBL" id="SSOP01001038">
    <property type="protein sequence ID" value="KAB5587499.1"/>
    <property type="molecule type" value="Genomic_DNA"/>
</dbReference>
<reference evidence="2 3" key="1">
    <citation type="journal article" date="2019" name="Fungal Biol. Biotechnol.">
        <title>Draft genome sequence of fastidious pathogen Ceratobasidium theobromae, which causes vascular-streak dieback in Theobroma cacao.</title>
        <authorList>
            <person name="Ali S.S."/>
            <person name="Asman A."/>
            <person name="Shao J."/>
            <person name="Firmansyah A.P."/>
            <person name="Susilo A.W."/>
            <person name="Rosmana A."/>
            <person name="McMahon P."/>
            <person name="Junaid M."/>
            <person name="Guest D."/>
            <person name="Kheng T.Y."/>
            <person name="Meinhardt L.W."/>
            <person name="Bailey B.A."/>
        </authorList>
    </citation>
    <scope>NUCLEOTIDE SEQUENCE [LARGE SCALE GENOMIC DNA]</scope>
    <source>
        <strain evidence="2 3">CT2</strain>
    </source>
</reference>
<evidence type="ECO:0000313" key="3">
    <source>
        <dbReference type="Proteomes" id="UP000383932"/>
    </source>
</evidence>
<sequence>MPPPCGDATRQGAMMAAQQRCDDATQRVVQWRGNTTRQRDHMTDTAAMRHTDALPTRRPNMTPRGTNTTPQCNDATHRRNETTT</sequence>
<organism evidence="2 3">
    <name type="scientific">Ceratobasidium theobromae</name>
    <dbReference type="NCBI Taxonomy" id="1582974"/>
    <lineage>
        <taxon>Eukaryota</taxon>
        <taxon>Fungi</taxon>
        <taxon>Dikarya</taxon>
        <taxon>Basidiomycota</taxon>
        <taxon>Agaricomycotina</taxon>
        <taxon>Agaricomycetes</taxon>
        <taxon>Cantharellales</taxon>
        <taxon>Ceratobasidiaceae</taxon>
        <taxon>Ceratobasidium</taxon>
    </lineage>
</organism>
<dbReference type="Proteomes" id="UP000383932">
    <property type="component" value="Unassembled WGS sequence"/>
</dbReference>
<protein>
    <submittedName>
        <fullName evidence="2">Uncharacterized protein</fullName>
    </submittedName>
</protein>
<proteinExistence type="predicted"/>
<evidence type="ECO:0000313" key="2">
    <source>
        <dbReference type="EMBL" id="KAB5587499.1"/>
    </source>
</evidence>
<name>A0A5N5Q704_9AGAM</name>
<feature type="compositionally biased region" description="Basic and acidic residues" evidence="1">
    <location>
        <begin position="75"/>
        <end position="84"/>
    </location>
</feature>